<reference evidence="7" key="1">
    <citation type="journal article" date="2012" name="Nature">
        <title>The oyster genome reveals stress adaptation and complexity of shell formation.</title>
        <authorList>
            <person name="Zhang G."/>
            <person name="Fang X."/>
            <person name="Guo X."/>
            <person name="Li L."/>
            <person name="Luo R."/>
            <person name="Xu F."/>
            <person name="Yang P."/>
            <person name="Zhang L."/>
            <person name="Wang X."/>
            <person name="Qi H."/>
            <person name="Xiong Z."/>
            <person name="Que H."/>
            <person name="Xie Y."/>
            <person name="Holland P.W."/>
            <person name="Paps J."/>
            <person name="Zhu Y."/>
            <person name="Wu F."/>
            <person name="Chen Y."/>
            <person name="Wang J."/>
            <person name="Peng C."/>
            <person name="Meng J."/>
            <person name="Yang L."/>
            <person name="Liu J."/>
            <person name="Wen B."/>
            <person name="Zhang N."/>
            <person name="Huang Z."/>
            <person name="Zhu Q."/>
            <person name="Feng Y."/>
            <person name="Mount A."/>
            <person name="Hedgecock D."/>
            <person name="Xu Z."/>
            <person name="Liu Y."/>
            <person name="Domazet-Loso T."/>
            <person name="Du Y."/>
            <person name="Sun X."/>
            <person name="Zhang S."/>
            <person name="Liu B."/>
            <person name="Cheng P."/>
            <person name="Jiang X."/>
            <person name="Li J."/>
            <person name="Fan D."/>
            <person name="Wang W."/>
            <person name="Fu W."/>
            <person name="Wang T."/>
            <person name="Wang B."/>
            <person name="Zhang J."/>
            <person name="Peng Z."/>
            <person name="Li Y."/>
            <person name="Li N."/>
            <person name="Wang J."/>
            <person name="Chen M."/>
            <person name="He Y."/>
            <person name="Tan F."/>
            <person name="Song X."/>
            <person name="Zheng Q."/>
            <person name="Huang R."/>
            <person name="Yang H."/>
            <person name="Du X."/>
            <person name="Chen L."/>
            <person name="Yang M."/>
            <person name="Gaffney P.M."/>
            <person name="Wang S."/>
            <person name="Luo L."/>
            <person name="She Z."/>
            <person name="Ming Y."/>
            <person name="Huang W."/>
            <person name="Zhang S."/>
            <person name="Huang B."/>
            <person name="Zhang Y."/>
            <person name="Qu T."/>
            <person name="Ni P."/>
            <person name="Miao G."/>
            <person name="Wang J."/>
            <person name="Wang Q."/>
            <person name="Steinberg C.E."/>
            <person name="Wang H."/>
            <person name="Li N."/>
            <person name="Qian L."/>
            <person name="Zhang G."/>
            <person name="Li Y."/>
            <person name="Yang H."/>
            <person name="Liu X."/>
            <person name="Wang J."/>
            <person name="Yin Y."/>
            <person name="Wang J."/>
        </authorList>
    </citation>
    <scope>NUCLEOTIDE SEQUENCE [LARGE SCALE GENOMIC DNA]</scope>
    <source>
        <strain evidence="7">05x7-T-G4-1.051#20</strain>
    </source>
</reference>
<dbReference type="Pfam" id="PF00092">
    <property type="entry name" value="VWA"/>
    <property type="match status" value="3"/>
</dbReference>
<evidence type="ECO:0000256" key="4">
    <source>
        <dbReference type="ARBA" id="ARBA00022737"/>
    </source>
</evidence>
<dbReference type="InterPro" id="IPR002035">
    <property type="entry name" value="VWF_A"/>
</dbReference>
<gene>
    <name evidence="7" type="ORF">CGI_10025212</name>
</gene>
<dbReference type="FunFam" id="3.40.50.410:FF:000004">
    <property type="entry name" value="collagen alpha-6(VI) chain"/>
    <property type="match status" value="3"/>
</dbReference>
<keyword evidence="5" id="KW-0325">Glycoprotein</keyword>
<dbReference type="SUPFAM" id="SSF53300">
    <property type="entry name" value="vWA-like"/>
    <property type="match status" value="3"/>
</dbReference>
<feature type="domain" description="VWFA" evidence="6">
    <location>
        <begin position="454"/>
        <end position="631"/>
    </location>
</feature>
<dbReference type="Gene3D" id="3.40.50.410">
    <property type="entry name" value="von Willebrand factor, type A domain"/>
    <property type="match status" value="3"/>
</dbReference>
<evidence type="ECO:0000256" key="1">
    <source>
        <dbReference type="ARBA" id="ARBA00004613"/>
    </source>
</evidence>
<dbReference type="InParanoid" id="K1QT65"/>
<dbReference type="CDD" id="cd01472">
    <property type="entry name" value="vWA_collagen"/>
    <property type="match status" value="1"/>
</dbReference>
<feature type="domain" description="VWFA" evidence="6">
    <location>
        <begin position="267"/>
        <end position="445"/>
    </location>
</feature>
<feature type="domain" description="VWFA" evidence="6">
    <location>
        <begin position="75"/>
        <end position="251"/>
    </location>
</feature>
<comment type="subcellular location">
    <subcellularLocation>
        <location evidence="1">Secreted</location>
    </subcellularLocation>
</comment>
<keyword evidence="7" id="KW-0176">Collagen</keyword>
<accession>K1QT65</accession>
<dbReference type="PANTHER" id="PTHR24020:SF84">
    <property type="entry name" value="VWFA DOMAIN-CONTAINING PROTEIN"/>
    <property type="match status" value="1"/>
</dbReference>
<dbReference type="InterPro" id="IPR050525">
    <property type="entry name" value="ECM_Assembly_Org"/>
</dbReference>
<name>K1QT65_MAGGI</name>
<dbReference type="InterPro" id="IPR036465">
    <property type="entry name" value="vWFA_dom_sf"/>
</dbReference>
<evidence type="ECO:0000256" key="2">
    <source>
        <dbReference type="ARBA" id="ARBA00022525"/>
    </source>
</evidence>
<evidence type="ECO:0000259" key="6">
    <source>
        <dbReference type="PROSITE" id="PS50234"/>
    </source>
</evidence>
<dbReference type="AlphaFoldDB" id="K1QT65"/>
<keyword evidence="2" id="KW-0964">Secreted</keyword>
<organism evidence="7">
    <name type="scientific">Magallana gigas</name>
    <name type="common">Pacific oyster</name>
    <name type="synonym">Crassostrea gigas</name>
    <dbReference type="NCBI Taxonomy" id="29159"/>
    <lineage>
        <taxon>Eukaryota</taxon>
        <taxon>Metazoa</taxon>
        <taxon>Spiralia</taxon>
        <taxon>Lophotrochozoa</taxon>
        <taxon>Mollusca</taxon>
        <taxon>Bivalvia</taxon>
        <taxon>Autobranchia</taxon>
        <taxon>Pteriomorphia</taxon>
        <taxon>Ostreida</taxon>
        <taxon>Ostreoidea</taxon>
        <taxon>Ostreidae</taxon>
        <taxon>Magallana</taxon>
    </lineage>
</organism>
<sequence length="681" mass="75276">MHVYTNVSRSGHPIPSRLTSEQTALSAHCVRLRQQHHSDSAGLTVKMGFGLCILAFVVYSVHAAPDNSSCGTKGDILFLLDNSGSISQSNFELMLDFVKDVVKKFAVDRNQVQFGLETFETGVRTEFKLNTHSNRQEVLDAVDRVSYVGGGGTNTGDALQHIREKSFSRAFGHRQGVPKLAIVVTDGVSSSKNRTKEQARLAHRAGITLMAVGVGKNTDQQELQDIASDPDSKYLFHIDTFVGLKMIESMLASSTCTRDCGKKGAADIVILMDSSGSVGEENFELMKEFTKSIVDEFVIGSNAVQFGVVIFSTPVTGAFKLNQYTKADQLKAAIDEIEFQNGETHTGKALEYLRTKAFTAQEGYRSDPNIPKIAIVITDGHSTHKEKTQEEATKLKEQDVEIYSIGVGDEVDNEELTEMASNKNIFRVDTFTALQHLRPLLLRQVCEACLGKSDVVFLLDSSCSVGEDNFRKLKHFVSDVTYNLYIDKNGVQMGVETYECEVHTNFELLRYHNKVKMQTAINNMEFKPGGTDTGEAIKHMWTRSFSSEYGKSKIRNRDNVRKIGVVITDGDSKNKASTFYEAHKARENGITMVAIGVGDMNVEELKGIANGTDFLFTIKSYDTLTDLTQTLTNMACQVLIVPILGIVKFKILVEGFIIFPIFASQEERSGSSSLASEDESF</sequence>
<evidence type="ECO:0000313" key="7">
    <source>
        <dbReference type="EMBL" id="EKC32120.1"/>
    </source>
</evidence>
<dbReference type="PROSITE" id="PS50234">
    <property type="entry name" value="VWFA"/>
    <property type="match status" value="3"/>
</dbReference>
<dbReference type="HOGENOM" id="CLU_025819_0_0_1"/>
<dbReference type="PRINTS" id="PR00453">
    <property type="entry name" value="VWFADOMAIN"/>
</dbReference>
<dbReference type="PANTHER" id="PTHR24020">
    <property type="entry name" value="COLLAGEN ALPHA"/>
    <property type="match status" value="1"/>
</dbReference>
<dbReference type="GO" id="GO:0005581">
    <property type="term" value="C:collagen trimer"/>
    <property type="evidence" value="ECO:0007669"/>
    <property type="project" value="UniProtKB-KW"/>
</dbReference>
<dbReference type="SMART" id="SM00327">
    <property type="entry name" value="VWA"/>
    <property type="match status" value="3"/>
</dbReference>
<evidence type="ECO:0000256" key="3">
    <source>
        <dbReference type="ARBA" id="ARBA00022729"/>
    </source>
</evidence>
<keyword evidence="4" id="KW-0677">Repeat</keyword>
<keyword evidence="3" id="KW-0732">Signal</keyword>
<dbReference type="EMBL" id="JH818105">
    <property type="protein sequence ID" value="EKC32120.1"/>
    <property type="molecule type" value="Genomic_DNA"/>
</dbReference>
<dbReference type="GO" id="GO:0005576">
    <property type="term" value="C:extracellular region"/>
    <property type="evidence" value="ECO:0007669"/>
    <property type="project" value="UniProtKB-SubCell"/>
</dbReference>
<dbReference type="CDD" id="cd01450">
    <property type="entry name" value="vWFA_subfamily_ECM"/>
    <property type="match status" value="1"/>
</dbReference>
<proteinExistence type="predicted"/>
<evidence type="ECO:0000256" key="5">
    <source>
        <dbReference type="ARBA" id="ARBA00023180"/>
    </source>
</evidence>
<protein>
    <submittedName>
        <fullName evidence="7">Collagen alpha-3(VI) chain</fullName>
    </submittedName>
</protein>